<gene>
    <name evidence="1" type="ORF">FAA86_13245</name>
</gene>
<accession>A0A4S8Q4C7</accession>
<name>A0A4S8Q4C7_9HYPH</name>
<dbReference type="EMBL" id="STGU01000006">
    <property type="protein sequence ID" value="THV35489.1"/>
    <property type="molecule type" value="Genomic_DNA"/>
</dbReference>
<dbReference type="RefSeq" id="WP_136541258.1">
    <property type="nucleotide sequence ID" value="NZ_STGU01000006.1"/>
</dbReference>
<sequence length="145" mass="16366">MSWPAPEPGQVIRYSYLWHHEFHRGLEEGRKDRPCAVILALTRDDGETQVVVLPITHTPPSNPAHAVEIPAATKQRLGLDDLPSFIVLTEANRFFWPGPDLRPFETEAGSSVVYGLLPRRLFLDVRDRFVQLARAGRAGFVPRSE</sequence>
<evidence type="ECO:0000313" key="1">
    <source>
        <dbReference type="EMBL" id="THV35489.1"/>
    </source>
</evidence>
<evidence type="ECO:0000313" key="2">
    <source>
        <dbReference type="Proteomes" id="UP000307378"/>
    </source>
</evidence>
<dbReference type="Proteomes" id="UP000307378">
    <property type="component" value="Unassembled WGS sequence"/>
</dbReference>
<reference evidence="1 2" key="1">
    <citation type="submission" date="2019-04" db="EMBL/GenBank/DDBJ databases">
        <title>genome sequence of strain W3.</title>
        <authorList>
            <person name="Gao J."/>
            <person name="Sun J."/>
        </authorList>
    </citation>
    <scope>NUCLEOTIDE SEQUENCE [LARGE SCALE GENOMIC DNA]</scope>
    <source>
        <strain evidence="1 2">W3</strain>
    </source>
</reference>
<organism evidence="1 2">
    <name type="scientific">Rhizobium rosettiformans W3</name>
    <dbReference type="NCBI Taxonomy" id="538378"/>
    <lineage>
        <taxon>Bacteria</taxon>
        <taxon>Pseudomonadati</taxon>
        <taxon>Pseudomonadota</taxon>
        <taxon>Alphaproteobacteria</taxon>
        <taxon>Hyphomicrobiales</taxon>
        <taxon>Rhizobiaceae</taxon>
        <taxon>Rhizobium/Agrobacterium group</taxon>
        <taxon>Rhizobium</taxon>
    </lineage>
</organism>
<dbReference type="AlphaFoldDB" id="A0A4S8Q4C7"/>
<protein>
    <recommendedName>
        <fullName evidence="3">Growth inhibitor PemK</fullName>
    </recommendedName>
</protein>
<evidence type="ECO:0008006" key="3">
    <source>
        <dbReference type="Google" id="ProtNLM"/>
    </source>
</evidence>
<proteinExistence type="predicted"/>
<comment type="caution">
    <text evidence="1">The sequence shown here is derived from an EMBL/GenBank/DDBJ whole genome shotgun (WGS) entry which is preliminary data.</text>
</comment>